<organism evidence="1 2">
    <name type="scientific">Mycolicibacterium aubagnense</name>
    <dbReference type="NCBI Taxonomy" id="319707"/>
    <lineage>
        <taxon>Bacteria</taxon>
        <taxon>Bacillati</taxon>
        <taxon>Actinomycetota</taxon>
        <taxon>Actinomycetes</taxon>
        <taxon>Mycobacteriales</taxon>
        <taxon>Mycobacteriaceae</taxon>
        <taxon>Mycolicibacterium</taxon>
    </lineage>
</organism>
<name>A0ABN5YM58_9MYCO</name>
<dbReference type="Proteomes" id="UP000465609">
    <property type="component" value="Chromosome"/>
</dbReference>
<dbReference type="EMBL" id="AP022577">
    <property type="protein sequence ID" value="BBX82593.1"/>
    <property type="molecule type" value="Genomic_DNA"/>
</dbReference>
<keyword evidence="2" id="KW-1185">Reference proteome</keyword>
<proteinExistence type="predicted"/>
<reference evidence="1 2" key="1">
    <citation type="journal article" date="2019" name="Emerg. Microbes Infect.">
        <title>Comprehensive subspecies identification of 175 nontuberculous mycobacteria species based on 7547 genomic profiles.</title>
        <authorList>
            <person name="Matsumoto Y."/>
            <person name="Kinjo T."/>
            <person name="Motooka D."/>
            <person name="Nabeya D."/>
            <person name="Jung N."/>
            <person name="Uechi K."/>
            <person name="Horii T."/>
            <person name="Iida T."/>
            <person name="Fujita J."/>
            <person name="Nakamura S."/>
        </authorList>
    </citation>
    <scope>NUCLEOTIDE SEQUENCE [LARGE SCALE GENOMIC DNA]</scope>
    <source>
        <strain evidence="1 2">JCM 15296</strain>
    </source>
</reference>
<gene>
    <name evidence="1" type="ORF">MAUB_04660</name>
</gene>
<sequence>MNSVGWQDYSQHESAGWTDETADVLALLGDSRLLKQSCSAGRNSAHIPGMICQPPRPVRVAYWWANALQAQGWRLCALGEQLAGGGFIAEIGAAGGESVWVVFPRNMPDDGTEASALANFIQRLTFDQRNYLRRLVVTGPEHSRCDAEPARRPKGSPR</sequence>
<evidence type="ECO:0000313" key="2">
    <source>
        <dbReference type="Proteomes" id="UP000465609"/>
    </source>
</evidence>
<protein>
    <submittedName>
        <fullName evidence="1">Uncharacterized protein</fullName>
    </submittedName>
</protein>
<dbReference type="RefSeq" id="WP_138230690.1">
    <property type="nucleotide sequence ID" value="NZ_AP022577.1"/>
</dbReference>
<evidence type="ECO:0000313" key="1">
    <source>
        <dbReference type="EMBL" id="BBX82593.1"/>
    </source>
</evidence>
<accession>A0ABN5YM58</accession>